<name>A0A5X8Y1C9_SALNE</name>
<reference evidence="1" key="1">
    <citation type="submission" date="2019-01" db="EMBL/GenBank/DDBJ databases">
        <authorList>
            <person name="Ashton P.M."/>
            <person name="Dallman T."/>
            <person name="Nair S."/>
            <person name="De Pinna E."/>
            <person name="Peters T."/>
            <person name="Grant K."/>
        </authorList>
    </citation>
    <scope>NUCLEOTIDE SEQUENCE</scope>
    <source>
        <strain evidence="2">271153</strain>
        <strain evidence="1">500372</strain>
    </source>
</reference>
<dbReference type="Proteomes" id="UP000839827">
    <property type="component" value="Unassembled WGS sequence"/>
</dbReference>
<dbReference type="AlphaFoldDB" id="A0A5X8Y1C9"/>
<comment type="caution">
    <text evidence="1">The sequence shown here is derived from an EMBL/GenBank/DDBJ whole genome shotgun (WGS) entry which is preliminary data.</text>
</comment>
<accession>A0A5X8Y1C9</accession>
<evidence type="ECO:0008006" key="3">
    <source>
        <dbReference type="Google" id="ProtNLM"/>
    </source>
</evidence>
<organism evidence="1">
    <name type="scientific">Salmonella newport</name>
    <dbReference type="NCBI Taxonomy" id="108619"/>
    <lineage>
        <taxon>Bacteria</taxon>
        <taxon>Pseudomonadati</taxon>
        <taxon>Pseudomonadota</taxon>
        <taxon>Gammaproteobacteria</taxon>
        <taxon>Enterobacterales</taxon>
        <taxon>Enterobacteriaceae</taxon>
        <taxon>Salmonella</taxon>
    </lineage>
</organism>
<dbReference type="EMBL" id="AAHWTY010000180">
    <property type="protein sequence ID" value="ECB1916041.1"/>
    <property type="molecule type" value="Genomic_DNA"/>
</dbReference>
<evidence type="ECO:0000313" key="2">
    <source>
        <dbReference type="EMBL" id="ECB7108574.1"/>
    </source>
</evidence>
<sequence length="160" mass="18245">MAKLQDCQFIEIKIDGKAIAGASEEKNFKKWMEGFSEIGLASFSGPDGTYFDGQQMSILVTKETGDLFEKLLQRGYKDITITIVHRGSDQYEKDYEVQRTVYTACKVFNMNFVMREQMFMDITFTFEGNLEITFNVPNSNSNGLDKIGPIKYSIPEKALK</sequence>
<gene>
    <name evidence="2" type="ORF">E1A34_21350</name>
    <name evidence="1" type="ORF">EVG73_27505</name>
</gene>
<dbReference type="EMBL" id="AAHYLK010000027">
    <property type="protein sequence ID" value="ECB7108574.1"/>
    <property type="molecule type" value="Genomic_DNA"/>
</dbReference>
<protein>
    <recommendedName>
        <fullName evidence="3">Type VI secretion system tube protein Hcp</fullName>
    </recommendedName>
</protein>
<proteinExistence type="predicted"/>
<evidence type="ECO:0000313" key="1">
    <source>
        <dbReference type="EMBL" id="ECB1916041.1"/>
    </source>
</evidence>